<dbReference type="HOGENOM" id="CLU_1772486_0_0_1"/>
<gene>
    <name evidence="1" type="ORF">FOMPIDRAFT_1106079</name>
</gene>
<dbReference type="InParanoid" id="S8DZU9"/>
<dbReference type="AlphaFoldDB" id="S8DZU9"/>
<protein>
    <recommendedName>
        <fullName evidence="3">F-box domain-containing protein</fullName>
    </recommendedName>
</protein>
<sequence length="147" mass="16387">LKTCALVCKEWRRIAQYYLRQHIYIDDRTGVLSLYKHLRQQSCLRSNGGASRLSEAILCGSSGPIPYLGTFAAMLAGRLPHLTAIGIYKATWSNGSIRTEDIRPLAAFRSMDTLTLCQITFFNVSQLEILVSSLPGLTTLACDEVRF</sequence>
<feature type="non-terminal residue" evidence="1">
    <location>
        <position position="1"/>
    </location>
</feature>
<accession>S8DZU9</accession>
<evidence type="ECO:0000313" key="2">
    <source>
        <dbReference type="Proteomes" id="UP000015241"/>
    </source>
</evidence>
<organism evidence="1 2">
    <name type="scientific">Fomitopsis schrenkii</name>
    <name type="common">Brown rot fungus</name>
    <dbReference type="NCBI Taxonomy" id="2126942"/>
    <lineage>
        <taxon>Eukaryota</taxon>
        <taxon>Fungi</taxon>
        <taxon>Dikarya</taxon>
        <taxon>Basidiomycota</taxon>
        <taxon>Agaricomycotina</taxon>
        <taxon>Agaricomycetes</taxon>
        <taxon>Polyporales</taxon>
        <taxon>Fomitopsis</taxon>
    </lineage>
</organism>
<dbReference type="Proteomes" id="UP000015241">
    <property type="component" value="Unassembled WGS sequence"/>
</dbReference>
<proteinExistence type="predicted"/>
<dbReference type="EMBL" id="KE504169">
    <property type="protein sequence ID" value="EPS98072.1"/>
    <property type="molecule type" value="Genomic_DNA"/>
</dbReference>
<evidence type="ECO:0000313" key="1">
    <source>
        <dbReference type="EMBL" id="EPS98072.1"/>
    </source>
</evidence>
<feature type="non-terminal residue" evidence="1">
    <location>
        <position position="147"/>
    </location>
</feature>
<name>S8DZU9_FOMSC</name>
<evidence type="ECO:0008006" key="3">
    <source>
        <dbReference type="Google" id="ProtNLM"/>
    </source>
</evidence>
<dbReference type="OrthoDB" id="2804675at2759"/>
<reference evidence="1 2" key="1">
    <citation type="journal article" date="2012" name="Science">
        <title>The Paleozoic origin of enzymatic lignin decomposition reconstructed from 31 fungal genomes.</title>
        <authorList>
            <person name="Floudas D."/>
            <person name="Binder M."/>
            <person name="Riley R."/>
            <person name="Barry K."/>
            <person name="Blanchette R.A."/>
            <person name="Henrissat B."/>
            <person name="Martinez A.T."/>
            <person name="Otillar R."/>
            <person name="Spatafora J.W."/>
            <person name="Yadav J.S."/>
            <person name="Aerts A."/>
            <person name="Benoit I."/>
            <person name="Boyd A."/>
            <person name="Carlson A."/>
            <person name="Copeland A."/>
            <person name="Coutinho P.M."/>
            <person name="de Vries R.P."/>
            <person name="Ferreira P."/>
            <person name="Findley K."/>
            <person name="Foster B."/>
            <person name="Gaskell J."/>
            <person name="Glotzer D."/>
            <person name="Gorecki P."/>
            <person name="Heitman J."/>
            <person name="Hesse C."/>
            <person name="Hori C."/>
            <person name="Igarashi K."/>
            <person name="Jurgens J.A."/>
            <person name="Kallen N."/>
            <person name="Kersten P."/>
            <person name="Kohler A."/>
            <person name="Kuees U."/>
            <person name="Kumar T.K.A."/>
            <person name="Kuo A."/>
            <person name="LaButti K."/>
            <person name="Larrondo L.F."/>
            <person name="Lindquist E."/>
            <person name="Ling A."/>
            <person name="Lombard V."/>
            <person name="Lucas S."/>
            <person name="Lundell T."/>
            <person name="Martin R."/>
            <person name="McLaughlin D.J."/>
            <person name="Morgenstern I."/>
            <person name="Morin E."/>
            <person name="Murat C."/>
            <person name="Nagy L.G."/>
            <person name="Nolan M."/>
            <person name="Ohm R.A."/>
            <person name="Patyshakuliyeva A."/>
            <person name="Rokas A."/>
            <person name="Ruiz-Duenas F.J."/>
            <person name="Sabat G."/>
            <person name="Salamov A."/>
            <person name="Samejima M."/>
            <person name="Schmutz J."/>
            <person name="Slot J.C."/>
            <person name="St John F."/>
            <person name="Stenlid J."/>
            <person name="Sun H."/>
            <person name="Sun S."/>
            <person name="Syed K."/>
            <person name="Tsang A."/>
            <person name="Wiebenga A."/>
            <person name="Young D."/>
            <person name="Pisabarro A."/>
            <person name="Eastwood D.C."/>
            <person name="Martin F."/>
            <person name="Cullen D."/>
            <person name="Grigoriev I.V."/>
            <person name="Hibbett D.S."/>
        </authorList>
    </citation>
    <scope>NUCLEOTIDE SEQUENCE</scope>
    <source>
        <strain evidence="2">FP-58527</strain>
    </source>
</reference>
<keyword evidence="2" id="KW-1185">Reference proteome</keyword>